<dbReference type="PANTHER" id="PTHR46250">
    <property type="entry name" value="MYB/SANT-LIKE DNA-BINDING DOMAIN PROTEIN-RELATED"/>
    <property type="match status" value="1"/>
</dbReference>
<evidence type="ECO:0000313" key="2">
    <source>
        <dbReference type="EMBL" id="KAL0427309.1"/>
    </source>
</evidence>
<evidence type="ECO:0008006" key="3">
    <source>
        <dbReference type="Google" id="ProtNLM"/>
    </source>
</evidence>
<evidence type="ECO:0000256" key="1">
    <source>
        <dbReference type="SAM" id="MobiDB-lite"/>
    </source>
</evidence>
<dbReference type="AlphaFoldDB" id="A0AAW2VCQ4"/>
<sequence>MDNGPDEGSSRHRRRRGNKEMPFNQRTWTIKEEKCLIAGLKSLVVTGWKCDNGFRNGYLTQLEAHIARKFPQCDIKADPHITSKLHMDPSAKGMCYKSWSFFTVWREIFGKDRANGDSGTDAFKDANDIKDEELANKQDCYIPTTEWNPDIAFVGGEEETPSSFNVNGDPTVNSSSATKRTGSTSRKCKVRKSTSDIPKLVEMVSTFCEYANTRLGTLTRVLKNKFGDPDYRVVIMRHVRE</sequence>
<proteinExistence type="predicted"/>
<feature type="region of interest" description="Disordered" evidence="1">
    <location>
        <begin position="1"/>
        <end position="23"/>
    </location>
</feature>
<accession>A0AAW2VCQ4</accession>
<comment type="caution">
    <text evidence="2">The sequence shown here is derived from an EMBL/GenBank/DDBJ whole genome shotgun (WGS) entry which is preliminary data.</text>
</comment>
<reference evidence="2" key="2">
    <citation type="journal article" date="2024" name="Plant">
        <title>Genomic evolution and insights into agronomic trait innovations of Sesamum species.</title>
        <authorList>
            <person name="Miao H."/>
            <person name="Wang L."/>
            <person name="Qu L."/>
            <person name="Liu H."/>
            <person name="Sun Y."/>
            <person name="Le M."/>
            <person name="Wang Q."/>
            <person name="Wei S."/>
            <person name="Zheng Y."/>
            <person name="Lin W."/>
            <person name="Duan Y."/>
            <person name="Cao H."/>
            <person name="Xiong S."/>
            <person name="Wang X."/>
            <person name="Wei L."/>
            <person name="Li C."/>
            <person name="Ma Q."/>
            <person name="Ju M."/>
            <person name="Zhao R."/>
            <person name="Li G."/>
            <person name="Mu C."/>
            <person name="Tian Q."/>
            <person name="Mei H."/>
            <person name="Zhang T."/>
            <person name="Gao T."/>
            <person name="Zhang H."/>
        </authorList>
    </citation>
    <scope>NUCLEOTIDE SEQUENCE</scope>
    <source>
        <strain evidence="2">KEN1</strain>
    </source>
</reference>
<protein>
    <recommendedName>
        <fullName evidence="3">Myb/SANT-like domain-containing protein</fullName>
    </recommendedName>
</protein>
<feature type="compositionally biased region" description="Polar residues" evidence="1">
    <location>
        <begin position="161"/>
        <end position="185"/>
    </location>
</feature>
<name>A0AAW2VCQ4_9LAMI</name>
<feature type="region of interest" description="Disordered" evidence="1">
    <location>
        <begin position="160"/>
        <end position="187"/>
    </location>
</feature>
<reference evidence="2" key="1">
    <citation type="submission" date="2020-06" db="EMBL/GenBank/DDBJ databases">
        <authorList>
            <person name="Li T."/>
            <person name="Hu X."/>
            <person name="Zhang T."/>
            <person name="Song X."/>
            <person name="Zhang H."/>
            <person name="Dai N."/>
            <person name="Sheng W."/>
            <person name="Hou X."/>
            <person name="Wei L."/>
        </authorList>
    </citation>
    <scope>NUCLEOTIDE SEQUENCE</scope>
    <source>
        <strain evidence="2">KEN1</strain>
        <tissue evidence="2">Leaf</tissue>
    </source>
</reference>
<organism evidence="2">
    <name type="scientific">Sesamum latifolium</name>
    <dbReference type="NCBI Taxonomy" id="2727402"/>
    <lineage>
        <taxon>Eukaryota</taxon>
        <taxon>Viridiplantae</taxon>
        <taxon>Streptophyta</taxon>
        <taxon>Embryophyta</taxon>
        <taxon>Tracheophyta</taxon>
        <taxon>Spermatophyta</taxon>
        <taxon>Magnoliopsida</taxon>
        <taxon>eudicotyledons</taxon>
        <taxon>Gunneridae</taxon>
        <taxon>Pentapetalae</taxon>
        <taxon>asterids</taxon>
        <taxon>lamiids</taxon>
        <taxon>Lamiales</taxon>
        <taxon>Pedaliaceae</taxon>
        <taxon>Sesamum</taxon>
    </lineage>
</organism>
<dbReference type="PANTHER" id="PTHR46250:SF15">
    <property type="entry name" value="OS01G0523800 PROTEIN"/>
    <property type="match status" value="1"/>
</dbReference>
<gene>
    <name evidence="2" type="ORF">Slati_2905700</name>
</gene>
<dbReference type="EMBL" id="JACGWN010000010">
    <property type="protein sequence ID" value="KAL0427309.1"/>
    <property type="molecule type" value="Genomic_DNA"/>
</dbReference>